<evidence type="ECO:0000313" key="3">
    <source>
        <dbReference type="EMBL" id="KNC23065.1"/>
    </source>
</evidence>
<evidence type="ECO:0000256" key="1">
    <source>
        <dbReference type="ARBA" id="ARBA00022737"/>
    </source>
</evidence>
<organism evidence="3 4">
    <name type="scientific">Lucilia cuprina</name>
    <name type="common">Green bottle fly</name>
    <name type="synonym">Australian sheep blowfly</name>
    <dbReference type="NCBI Taxonomy" id="7375"/>
    <lineage>
        <taxon>Eukaryota</taxon>
        <taxon>Metazoa</taxon>
        <taxon>Ecdysozoa</taxon>
        <taxon>Arthropoda</taxon>
        <taxon>Hexapoda</taxon>
        <taxon>Insecta</taxon>
        <taxon>Pterygota</taxon>
        <taxon>Neoptera</taxon>
        <taxon>Endopterygota</taxon>
        <taxon>Diptera</taxon>
        <taxon>Brachycera</taxon>
        <taxon>Muscomorpha</taxon>
        <taxon>Oestroidea</taxon>
        <taxon>Calliphoridae</taxon>
        <taxon>Luciliinae</taxon>
        <taxon>Lucilia</taxon>
    </lineage>
</organism>
<dbReference type="AlphaFoldDB" id="A0A0L0BSK8"/>
<dbReference type="GO" id="GO:0000774">
    <property type="term" value="F:adenyl-nucleotide exchange factor activity"/>
    <property type="evidence" value="ECO:0007669"/>
    <property type="project" value="TreeGrafter"/>
</dbReference>
<dbReference type="InterPro" id="IPR016024">
    <property type="entry name" value="ARM-type_fold"/>
</dbReference>
<dbReference type="InterPro" id="IPR050693">
    <property type="entry name" value="Hsp70_NEF-Inhibitors"/>
</dbReference>
<keyword evidence="4" id="KW-1185">Reference proteome</keyword>
<evidence type="ECO:0000259" key="2">
    <source>
        <dbReference type="Pfam" id="PF08609"/>
    </source>
</evidence>
<dbReference type="InterPro" id="IPR013918">
    <property type="entry name" value="Nucleotide_exch_fac_Fes1"/>
</dbReference>
<dbReference type="Pfam" id="PF08609">
    <property type="entry name" value="Fes1"/>
    <property type="match status" value="1"/>
</dbReference>
<protein>
    <recommendedName>
        <fullName evidence="2">Nucleotide exchange factor Fes1 domain-containing protein</fullName>
    </recommendedName>
</protein>
<proteinExistence type="predicted"/>
<dbReference type="InterPro" id="IPR011989">
    <property type="entry name" value="ARM-like"/>
</dbReference>
<gene>
    <name evidence="3" type="ORF">FF38_01496</name>
</gene>
<name>A0A0L0BSK8_LUCCU</name>
<dbReference type="OMA" id="QNNEFCQ"/>
<dbReference type="SUPFAM" id="SSF48371">
    <property type="entry name" value="ARM repeat"/>
    <property type="match status" value="1"/>
</dbReference>
<keyword evidence="1" id="KW-0677">Repeat</keyword>
<dbReference type="Gene3D" id="1.25.10.10">
    <property type="entry name" value="Leucine-rich Repeat Variant"/>
    <property type="match status" value="1"/>
</dbReference>
<dbReference type="PANTHER" id="PTHR19316:SF18">
    <property type="entry name" value="HSP70-BINDING PROTEIN 1"/>
    <property type="match status" value="1"/>
</dbReference>
<dbReference type="STRING" id="7375.A0A0L0BSK8"/>
<dbReference type="EMBL" id="JRES01001420">
    <property type="protein sequence ID" value="KNC23065.1"/>
    <property type="molecule type" value="Genomic_DNA"/>
</dbReference>
<dbReference type="GO" id="GO:0005783">
    <property type="term" value="C:endoplasmic reticulum"/>
    <property type="evidence" value="ECO:0007669"/>
    <property type="project" value="TreeGrafter"/>
</dbReference>
<feature type="domain" description="Nucleotide exchange factor Fes1" evidence="2">
    <location>
        <begin position="9"/>
        <end position="89"/>
    </location>
</feature>
<sequence>MDKRTPKNLQDLLRFAISQKHTEGNECIKIDEDKKHFLDCVLQSMSVNVMEEFLNVIRILQYELSTAEEKCNALDLLSDYIDNIDFANSFAKTEGADILIKCVKDNNSLVRSSALKIIAEMSQNNTFCQQYFIKFDIIKLLIEYLNTDDLEVVLSSIYALSALIRNYEPGLMEFKINDGLTRLIKCLSTECSRVFVKACFLITSLSSENSSIKDDCAKLGVIKKIIKKLRIINDFEIEVEMALKAAFVLLDSPYCKPTENEKEYIVDILENIIKINRNLPQCEEIVLLSTSVLRNLDDKYGVDRNVKC</sequence>
<comment type="caution">
    <text evidence="3">The sequence shown here is derived from an EMBL/GenBank/DDBJ whole genome shotgun (WGS) entry which is preliminary data.</text>
</comment>
<reference evidence="3 4" key="1">
    <citation type="journal article" date="2015" name="Nat. Commun.">
        <title>Lucilia cuprina genome unlocks parasitic fly biology to underpin future interventions.</title>
        <authorList>
            <person name="Anstead C.A."/>
            <person name="Korhonen P.K."/>
            <person name="Young N.D."/>
            <person name="Hall R.S."/>
            <person name="Jex A.R."/>
            <person name="Murali S.C."/>
            <person name="Hughes D.S."/>
            <person name="Lee S.F."/>
            <person name="Perry T."/>
            <person name="Stroehlein A.J."/>
            <person name="Ansell B.R."/>
            <person name="Breugelmans B."/>
            <person name="Hofmann A."/>
            <person name="Qu J."/>
            <person name="Dugan S."/>
            <person name="Lee S.L."/>
            <person name="Chao H."/>
            <person name="Dinh H."/>
            <person name="Han Y."/>
            <person name="Doddapaneni H.V."/>
            <person name="Worley K.C."/>
            <person name="Muzny D.M."/>
            <person name="Ioannidis P."/>
            <person name="Waterhouse R.M."/>
            <person name="Zdobnov E.M."/>
            <person name="James P.J."/>
            <person name="Bagnall N.H."/>
            <person name="Kotze A.C."/>
            <person name="Gibbs R.A."/>
            <person name="Richards S."/>
            <person name="Batterham P."/>
            <person name="Gasser R.B."/>
        </authorList>
    </citation>
    <scope>NUCLEOTIDE SEQUENCE [LARGE SCALE GENOMIC DNA]</scope>
    <source>
        <strain evidence="3 4">LS</strain>
        <tissue evidence="3">Full body</tissue>
    </source>
</reference>
<dbReference type="Proteomes" id="UP000037069">
    <property type="component" value="Unassembled WGS sequence"/>
</dbReference>
<dbReference type="PANTHER" id="PTHR19316">
    <property type="entry name" value="PROTEIN FOLDING REGULATOR"/>
    <property type="match status" value="1"/>
</dbReference>
<evidence type="ECO:0000313" key="4">
    <source>
        <dbReference type="Proteomes" id="UP000037069"/>
    </source>
</evidence>
<accession>A0A0L0BSK8</accession>